<name>A0A4Y7RIJ1_9FIRM</name>
<sequence>MKSKLKRLVCLVFSLMLIVAGIPGVSGTASASTTPVPLSSLSTGNTVWFAGYRWIVLNPATGYLFMRDSYGSEQVFDSNGSGTFNPSSSANIGYYLNNTFYNSLPSTDRPLIQSHSWPTGNETNESSSSVDCGIGLISYSEFNTYKSTINYYRNDCWWTRTNSSGGAGLTWSVLPDGSGLISASCRTAGIVHPALYLNPGILVSGGNGGTVIGGTYE</sequence>
<dbReference type="RefSeq" id="WP_134215923.1">
    <property type="nucleotide sequence ID" value="NZ_QFFZ01000075.1"/>
</dbReference>
<reference evidence="2 3" key="1">
    <citation type="journal article" date="2018" name="Environ. Microbiol.">
        <title>Novel energy conservation strategies and behaviour of Pelotomaculum schinkii driving syntrophic propionate catabolism.</title>
        <authorList>
            <person name="Hidalgo-Ahumada C.A.P."/>
            <person name="Nobu M.K."/>
            <person name="Narihiro T."/>
            <person name="Tamaki H."/>
            <person name="Liu W.T."/>
            <person name="Kamagata Y."/>
            <person name="Stams A.J.M."/>
            <person name="Imachi H."/>
            <person name="Sousa D.Z."/>
        </authorList>
    </citation>
    <scope>NUCLEOTIDE SEQUENCE [LARGE SCALE GENOMIC DNA]</scope>
    <source>
        <strain evidence="2 3">MGP</strain>
    </source>
</reference>
<protein>
    <submittedName>
        <fullName evidence="2">Uncharacterized protein</fullName>
    </submittedName>
</protein>
<keyword evidence="1" id="KW-0732">Signal</keyword>
<evidence type="ECO:0000313" key="3">
    <source>
        <dbReference type="Proteomes" id="UP000297597"/>
    </source>
</evidence>
<dbReference type="Proteomes" id="UP000297597">
    <property type="component" value="Unassembled WGS sequence"/>
</dbReference>
<keyword evidence="3" id="KW-1185">Reference proteome</keyword>
<feature type="signal peptide" evidence="1">
    <location>
        <begin position="1"/>
        <end position="31"/>
    </location>
</feature>
<feature type="chain" id="PRO_5021324082" evidence="1">
    <location>
        <begin position="32"/>
        <end position="217"/>
    </location>
</feature>
<dbReference type="AlphaFoldDB" id="A0A4Y7RIJ1"/>
<gene>
    <name evidence="2" type="ORF">Pmgp_03616</name>
</gene>
<organism evidence="2 3">
    <name type="scientific">Pelotomaculum propionicicum</name>
    <dbReference type="NCBI Taxonomy" id="258475"/>
    <lineage>
        <taxon>Bacteria</taxon>
        <taxon>Bacillati</taxon>
        <taxon>Bacillota</taxon>
        <taxon>Clostridia</taxon>
        <taxon>Eubacteriales</taxon>
        <taxon>Desulfotomaculaceae</taxon>
        <taxon>Pelotomaculum</taxon>
    </lineage>
</organism>
<dbReference type="OrthoDB" id="1809601at2"/>
<accession>A0A4Y7RIJ1</accession>
<dbReference type="EMBL" id="QFFZ01000075">
    <property type="protein sequence ID" value="TEB08814.1"/>
    <property type="molecule type" value="Genomic_DNA"/>
</dbReference>
<comment type="caution">
    <text evidence="2">The sequence shown here is derived from an EMBL/GenBank/DDBJ whole genome shotgun (WGS) entry which is preliminary data.</text>
</comment>
<evidence type="ECO:0000313" key="2">
    <source>
        <dbReference type="EMBL" id="TEB08814.1"/>
    </source>
</evidence>
<evidence type="ECO:0000256" key="1">
    <source>
        <dbReference type="SAM" id="SignalP"/>
    </source>
</evidence>
<proteinExistence type="predicted"/>